<dbReference type="InterPro" id="IPR011009">
    <property type="entry name" value="Kinase-like_dom_sf"/>
</dbReference>
<organism evidence="6">
    <name type="scientific">Hemiselmis andersenii</name>
    <name type="common">Cryptophyte alga</name>
    <dbReference type="NCBI Taxonomy" id="464988"/>
    <lineage>
        <taxon>Eukaryota</taxon>
        <taxon>Cryptophyceae</taxon>
        <taxon>Cryptomonadales</taxon>
        <taxon>Hemiselmidaceae</taxon>
        <taxon>Hemiselmis</taxon>
    </lineage>
</organism>
<dbReference type="EMBL" id="HBFX01027995">
    <property type="protein sequence ID" value="CAD8964556.1"/>
    <property type="molecule type" value="Transcribed_RNA"/>
</dbReference>
<evidence type="ECO:0000313" key="6">
    <source>
        <dbReference type="EMBL" id="CAD8964558.1"/>
    </source>
</evidence>
<dbReference type="PANTHER" id="PTHR45740:SF2">
    <property type="entry name" value="POLY [ADP-RIBOSE] POLYMERASE"/>
    <property type="match status" value="1"/>
</dbReference>
<name>A0A6U4XDW1_HEMAN</name>
<dbReference type="EMBL" id="HBFX01027996">
    <property type="protein sequence ID" value="CAD8964558.1"/>
    <property type="molecule type" value="Transcribed_RNA"/>
</dbReference>
<keyword evidence="1" id="KW-0328">Glycosyltransferase</keyword>
<dbReference type="InterPro" id="IPR008266">
    <property type="entry name" value="Tyr_kinase_AS"/>
</dbReference>
<dbReference type="GO" id="GO:0003950">
    <property type="term" value="F:NAD+ poly-ADP-ribosyltransferase activity"/>
    <property type="evidence" value="ECO:0007669"/>
    <property type="project" value="UniProtKB-UniRule"/>
</dbReference>
<reference evidence="6" key="1">
    <citation type="submission" date="2021-01" db="EMBL/GenBank/DDBJ databases">
        <authorList>
            <person name="Corre E."/>
            <person name="Pelletier E."/>
            <person name="Niang G."/>
            <person name="Scheremetjew M."/>
            <person name="Finn R."/>
            <person name="Kale V."/>
            <person name="Holt S."/>
            <person name="Cochrane G."/>
            <person name="Meng A."/>
            <person name="Brown T."/>
            <person name="Cohen L."/>
        </authorList>
    </citation>
    <scope>NUCLEOTIDE SEQUENCE</scope>
    <source>
        <strain evidence="6">CCMP644</strain>
    </source>
</reference>
<dbReference type="Gene3D" id="6.20.320.10">
    <property type="match status" value="1"/>
</dbReference>
<feature type="domain" description="PARP catalytic" evidence="4">
    <location>
        <begin position="331"/>
        <end position="612"/>
    </location>
</feature>
<protein>
    <recommendedName>
        <fullName evidence="1">Poly [ADP-ribose] polymerase</fullName>
        <shortName evidence="1">PARP</shortName>
        <ecNumber evidence="1">2.4.2.-</ecNumber>
    </recommendedName>
</protein>
<evidence type="ECO:0000259" key="4">
    <source>
        <dbReference type="PROSITE" id="PS51059"/>
    </source>
</evidence>
<feature type="compositionally biased region" description="Basic and acidic residues" evidence="2">
    <location>
        <begin position="297"/>
        <end position="319"/>
    </location>
</feature>
<feature type="domain" description="Protein kinase" evidence="3">
    <location>
        <begin position="1"/>
        <end position="215"/>
    </location>
</feature>
<keyword evidence="1" id="KW-0520">NAD</keyword>
<dbReference type="Pfam" id="PF00644">
    <property type="entry name" value="PARP"/>
    <property type="match status" value="1"/>
</dbReference>
<dbReference type="SMART" id="SM00220">
    <property type="entry name" value="S_TKc"/>
    <property type="match status" value="1"/>
</dbReference>
<dbReference type="GO" id="GO:0004672">
    <property type="term" value="F:protein kinase activity"/>
    <property type="evidence" value="ECO:0007669"/>
    <property type="project" value="InterPro"/>
</dbReference>
<evidence type="ECO:0000256" key="1">
    <source>
        <dbReference type="RuleBase" id="RU362114"/>
    </source>
</evidence>
<dbReference type="InterPro" id="IPR012317">
    <property type="entry name" value="Poly(ADP-ribose)pol_cat_dom"/>
</dbReference>
<dbReference type="PROSITE" id="PS00109">
    <property type="entry name" value="PROTEIN_KINASE_TYR"/>
    <property type="match status" value="1"/>
</dbReference>
<dbReference type="Gene3D" id="3.90.228.10">
    <property type="match status" value="1"/>
</dbReference>
<dbReference type="GO" id="GO:0005634">
    <property type="term" value="C:nucleus"/>
    <property type="evidence" value="ECO:0007669"/>
    <property type="project" value="TreeGrafter"/>
</dbReference>
<gene>
    <name evidence="5" type="ORF">HAND00432_LOCUS16905</name>
    <name evidence="6" type="ORF">HAND00432_LOCUS16906</name>
</gene>
<evidence type="ECO:0000313" key="5">
    <source>
        <dbReference type="EMBL" id="CAD8964556.1"/>
    </source>
</evidence>
<dbReference type="GO" id="GO:1990404">
    <property type="term" value="F:NAD+-protein mono-ADP-ribosyltransferase activity"/>
    <property type="evidence" value="ECO:0007669"/>
    <property type="project" value="TreeGrafter"/>
</dbReference>
<dbReference type="AlphaFoldDB" id="A0A6U4XDW1"/>
<evidence type="ECO:0000259" key="3">
    <source>
        <dbReference type="PROSITE" id="PS50011"/>
    </source>
</evidence>
<dbReference type="PANTHER" id="PTHR45740">
    <property type="entry name" value="POLY [ADP-RIBOSE] POLYMERASE"/>
    <property type="match status" value="1"/>
</dbReference>
<dbReference type="GO" id="GO:0005524">
    <property type="term" value="F:ATP binding"/>
    <property type="evidence" value="ECO:0007669"/>
    <property type="project" value="InterPro"/>
</dbReference>
<dbReference type="InterPro" id="IPR051712">
    <property type="entry name" value="ARTD-AVP"/>
</dbReference>
<accession>A0A6U4XDW1</accession>
<keyword evidence="1" id="KW-0808">Transferase</keyword>
<dbReference type="PROSITE" id="PS50011">
    <property type="entry name" value="PROTEIN_KINASE_DOM"/>
    <property type="match status" value="1"/>
</dbReference>
<dbReference type="PROSITE" id="PS51059">
    <property type="entry name" value="PARP_CATALYTIC"/>
    <property type="match status" value="1"/>
</dbReference>
<feature type="region of interest" description="Disordered" evidence="2">
    <location>
        <begin position="297"/>
        <end position="339"/>
    </location>
</feature>
<evidence type="ECO:0000256" key="2">
    <source>
        <dbReference type="SAM" id="MobiDB-lite"/>
    </source>
</evidence>
<dbReference type="Pfam" id="PF00069">
    <property type="entry name" value="Pkinase"/>
    <property type="match status" value="1"/>
</dbReference>
<dbReference type="SUPFAM" id="SSF56399">
    <property type="entry name" value="ADP-ribosylation"/>
    <property type="match status" value="1"/>
</dbReference>
<dbReference type="InterPro" id="IPR000719">
    <property type="entry name" value="Prot_kinase_dom"/>
</dbReference>
<dbReference type="SUPFAM" id="SSF56112">
    <property type="entry name" value="Protein kinase-like (PK-like)"/>
    <property type="match status" value="1"/>
</dbReference>
<sequence length="612" mass="68547">MSQSLTRALQVRCFFIDEGKAFVELPLCSLGNFGAWLLMSPRQEADVFSALFHVLRAVEWLHQQEVVHCDIRKENVLVDQQNGTFFFYLSDFDVSDSLARSSTRGTMTSLGARGFDSQLTMAPEVRAGSSCTFETDMFSFGGLLFAGMFHEYCHGLGTDSLPTTSTGEIVIPAGRSDAMGSTYDDVELRDVLGSLLHPNPTERLTASQTLSHSFFAASGGKAKEEALTCLAQLADQKLEMEKQDAAAEEKWRERMVLLREKMRHLEKQGQANVQQDKELRKERAALQTKLRDLAAQKAADEQAARRKKAELEQKEKEVKSAQQRLLKTSHRPKSWSTERPSSGLKVVHITEKPLLATLESFLTGKDIGYDGQDKKEKGKYNALKLERAWRVENDELWMAYVAAKSRIRRVRSNVDKLNFPSVSLALDRVSRHLPDGVDVELNETRLVHGTKPDVIASVLRNGMNERFSGSSSGTAFGDGVYLAEDAAKSDQYGQSDSKYQPSNPLHHMLYGASNPRPPGGLHGMSTLPEHPGQGVFYILVCRVVLGYALFGVRDYFNPNSKSRELKDIQGVFPPTPHHSLIAQGSFRYKEIILFHGDQVYPEYLLAYRRTRS</sequence>
<dbReference type="Gene3D" id="1.10.510.10">
    <property type="entry name" value="Transferase(Phosphotransferase) domain 1"/>
    <property type="match status" value="1"/>
</dbReference>
<dbReference type="EC" id="2.4.2.-" evidence="1"/>
<proteinExistence type="predicted"/>